<evidence type="ECO:0000313" key="3">
    <source>
        <dbReference type="Proteomes" id="UP000646827"/>
    </source>
</evidence>
<feature type="region of interest" description="Disordered" evidence="1">
    <location>
        <begin position="474"/>
        <end position="513"/>
    </location>
</feature>
<evidence type="ECO:0000256" key="1">
    <source>
        <dbReference type="SAM" id="MobiDB-lite"/>
    </source>
</evidence>
<feature type="compositionally biased region" description="Low complexity" evidence="1">
    <location>
        <begin position="88"/>
        <end position="102"/>
    </location>
</feature>
<dbReference type="EMBL" id="JAEPRB010000068">
    <property type="protein sequence ID" value="KAG2223075.1"/>
    <property type="molecule type" value="Genomic_DNA"/>
</dbReference>
<evidence type="ECO:0000313" key="2">
    <source>
        <dbReference type="EMBL" id="KAG2223075.1"/>
    </source>
</evidence>
<feature type="compositionally biased region" description="Polar residues" evidence="1">
    <location>
        <begin position="497"/>
        <end position="513"/>
    </location>
</feature>
<proteinExistence type="predicted"/>
<protein>
    <submittedName>
        <fullName evidence="2">Uncharacterized protein</fullName>
    </submittedName>
</protein>
<gene>
    <name evidence="2" type="ORF">INT45_008923</name>
</gene>
<organism evidence="2 3">
    <name type="scientific">Circinella minor</name>
    <dbReference type="NCBI Taxonomy" id="1195481"/>
    <lineage>
        <taxon>Eukaryota</taxon>
        <taxon>Fungi</taxon>
        <taxon>Fungi incertae sedis</taxon>
        <taxon>Mucoromycota</taxon>
        <taxon>Mucoromycotina</taxon>
        <taxon>Mucoromycetes</taxon>
        <taxon>Mucorales</taxon>
        <taxon>Lichtheimiaceae</taxon>
        <taxon>Circinella</taxon>
    </lineage>
</organism>
<reference evidence="2 3" key="1">
    <citation type="submission" date="2020-12" db="EMBL/GenBank/DDBJ databases">
        <title>Metabolic potential, ecology and presence of endohyphal bacteria is reflected in genomic diversity of Mucoromycotina.</title>
        <authorList>
            <person name="Muszewska A."/>
            <person name="Okrasinska A."/>
            <person name="Steczkiewicz K."/>
            <person name="Drgas O."/>
            <person name="Orlowska M."/>
            <person name="Perlinska-Lenart U."/>
            <person name="Aleksandrzak-Piekarczyk T."/>
            <person name="Szatraj K."/>
            <person name="Zielenkiewicz U."/>
            <person name="Pilsyk S."/>
            <person name="Malc E."/>
            <person name="Mieczkowski P."/>
            <person name="Kruszewska J.S."/>
            <person name="Biernat P."/>
            <person name="Pawlowska J."/>
        </authorList>
    </citation>
    <scope>NUCLEOTIDE SEQUENCE [LARGE SCALE GENOMIC DNA]</scope>
    <source>
        <strain evidence="2 3">CBS 142.35</strain>
    </source>
</reference>
<sequence length="513" mass="57497">MSIKYEAVHSQKKDVVPLRLVLDDLIHVIISSASSDQSNEVLKGIWMNRIESCAKKANITLQKNDWLLSWSNVERSRNQALSIEPSPSSATSTIDNNNTTNSYTSSIPSLKTKVTEEDKIRFRKMFDSLNPNNFWVLDATKRAAAAAGPDVKPLSVEEKIASFSLNSSNLHPGYSMILDVDEENWKNVFTKEELMEIQNEGTQLIRQTPDELLDLLKNIKKMSVEDIYTYAHSLPHDPTKDHLRTWWSLTLLNAANQFLCENTGTGRVGEADTMYNNWSFLSTIFRGSNIQVHGKELGSQANAFAQNAKRKISAIDKVEKAKRGRSMDGILKCGEVEYGCIEIDQNTDSTKELKHSRLKLPIVMKDMFLKIYHYAPELQHKIHIVGYNINGPSIQLLDLDSPKGYVTRIRRTLANDYPTSKKDFTVRISSLARLAALGKTIVEETETMFGEFDKGLAPALSDTFFPPCFTIKAGSKARSSSSSQSTSIKNKNKKLSSTHTPQESSTTDNSESS</sequence>
<feature type="region of interest" description="Disordered" evidence="1">
    <location>
        <begin position="81"/>
        <end position="102"/>
    </location>
</feature>
<feature type="compositionally biased region" description="Low complexity" evidence="1">
    <location>
        <begin position="474"/>
        <end position="489"/>
    </location>
</feature>
<dbReference type="OrthoDB" id="2205645at2759"/>
<dbReference type="Proteomes" id="UP000646827">
    <property type="component" value="Unassembled WGS sequence"/>
</dbReference>
<keyword evidence="3" id="KW-1185">Reference proteome</keyword>
<accession>A0A8H7S5G2</accession>
<name>A0A8H7S5G2_9FUNG</name>
<comment type="caution">
    <text evidence="2">The sequence shown here is derived from an EMBL/GenBank/DDBJ whole genome shotgun (WGS) entry which is preliminary data.</text>
</comment>
<dbReference type="AlphaFoldDB" id="A0A8H7S5G2"/>